<dbReference type="InterPro" id="IPR013087">
    <property type="entry name" value="Znf_C2H2_type"/>
</dbReference>
<comment type="caution">
    <text evidence="3">The sequence shown here is derived from an EMBL/GenBank/DDBJ whole genome shotgun (WGS) entry which is preliminary data.</text>
</comment>
<evidence type="ECO:0000313" key="4">
    <source>
        <dbReference type="Proteomes" id="UP000636800"/>
    </source>
</evidence>
<organism evidence="3 4">
    <name type="scientific">Vanilla planifolia</name>
    <name type="common">Vanilla</name>
    <dbReference type="NCBI Taxonomy" id="51239"/>
    <lineage>
        <taxon>Eukaryota</taxon>
        <taxon>Viridiplantae</taxon>
        <taxon>Streptophyta</taxon>
        <taxon>Embryophyta</taxon>
        <taxon>Tracheophyta</taxon>
        <taxon>Spermatophyta</taxon>
        <taxon>Magnoliopsida</taxon>
        <taxon>Liliopsida</taxon>
        <taxon>Asparagales</taxon>
        <taxon>Orchidaceae</taxon>
        <taxon>Vanilloideae</taxon>
        <taxon>Vanilleae</taxon>
        <taxon>Vanilla</taxon>
    </lineage>
</organism>
<feature type="domain" description="C2H2-type" evidence="2">
    <location>
        <begin position="10"/>
        <end position="34"/>
    </location>
</feature>
<dbReference type="PROSITE" id="PS00028">
    <property type="entry name" value="ZINC_FINGER_C2H2_1"/>
    <property type="match status" value="1"/>
</dbReference>
<feature type="compositionally biased region" description="Basic residues" evidence="1">
    <location>
        <begin position="33"/>
        <end position="44"/>
    </location>
</feature>
<feature type="region of interest" description="Disordered" evidence="1">
    <location>
        <begin position="29"/>
        <end position="50"/>
    </location>
</feature>
<keyword evidence="4" id="KW-1185">Reference proteome</keyword>
<name>A0A835RA70_VANPL</name>
<accession>A0A835RA70</accession>
<dbReference type="Proteomes" id="UP000636800">
    <property type="component" value="Unassembled WGS sequence"/>
</dbReference>
<sequence>MPNSTDTMKCAACGCHRSFHRREGESDHLSYSFHHHNGSNHSGRKIPLFLPPPPPFRRRYRRASILRHCWPSATTVRARPRTRRART</sequence>
<evidence type="ECO:0000256" key="1">
    <source>
        <dbReference type="SAM" id="MobiDB-lite"/>
    </source>
</evidence>
<dbReference type="InterPro" id="IPR006456">
    <property type="entry name" value="ZF_HD_homeobox_Cys/His_dimer"/>
</dbReference>
<protein>
    <recommendedName>
        <fullName evidence="2">C2H2-type domain-containing protein</fullName>
    </recommendedName>
</protein>
<evidence type="ECO:0000313" key="3">
    <source>
        <dbReference type="EMBL" id="KAG0484230.1"/>
    </source>
</evidence>
<reference evidence="3 4" key="1">
    <citation type="journal article" date="2020" name="Nat. Food">
        <title>A phased Vanilla planifolia genome enables genetic improvement of flavour and production.</title>
        <authorList>
            <person name="Hasing T."/>
            <person name="Tang H."/>
            <person name="Brym M."/>
            <person name="Khazi F."/>
            <person name="Huang T."/>
            <person name="Chambers A.H."/>
        </authorList>
    </citation>
    <scope>NUCLEOTIDE SEQUENCE [LARGE SCALE GENOMIC DNA]</scope>
    <source>
        <tissue evidence="3">Leaf</tissue>
    </source>
</reference>
<proteinExistence type="predicted"/>
<dbReference type="OrthoDB" id="68328at2759"/>
<evidence type="ECO:0000259" key="2">
    <source>
        <dbReference type="PROSITE" id="PS00028"/>
    </source>
</evidence>
<dbReference type="AlphaFoldDB" id="A0A835RA70"/>
<gene>
    <name evidence="3" type="ORF">HPP92_008309</name>
</gene>
<dbReference type="EMBL" id="JADCNL010000004">
    <property type="protein sequence ID" value="KAG0484230.1"/>
    <property type="molecule type" value="Genomic_DNA"/>
</dbReference>
<dbReference type="Pfam" id="PF04770">
    <property type="entry name" value="ZF-HD_dimer"/>
    <property type="match status" value="1"/>
</dbReference>